<reference evidence="5 6" key="1">
    <citation type="submission" date="2019-10" db="EMBL/GenBank/DDBJ databases">
        <title>Prolixibacter strains distinguished by the presence of nitrate reductase genes were adept at nitrate-dependent anaerobic corrosion of metallic iron and carbon steel.</title>
        <authorList>
            <person name="Iino T."/>
            <person name="Shono N."/>
            <person name="Ito K."/>
            <person name="Nakamura R."/>
            <person name="Sueoka K."/>
            <person name="Harayama S."/>
            <person name="Ohkuma M."/>
        </authorList>
    </citation>
    <scope>NUCLEOTIDE SEQUENCE [LARGE SCALE GENOMIC DNA]</scope>
    <source>
        <strain evidence="5 6">JCM 13498</strain>
    </source>
</reference>
<keyword evidence="2" id="KW-0808">Transferase</keyword>
<keyword evidence="5" id="KW-0670">Pyruvate</keyword>
<name>A0A5M4B3C3_9BACT</name>
<evidence type="ECO:0000313" key="5">
    <source>
        <dbReference type="EMBL" id="GET34428.1"/>
    </source>
</evidence>
<dbReference type="Pfam" id="PF03618">
    <property type="entry name" value="Kinase-PPPase"/>
    <property type="match status" value="1"/>
</dbReference>
<keyword evidence="1" id="KW-0723">Serine/threonine-protein kinase</keyword>
<dbReference type="PANTHER" id="PTHR31756">
    <property type="entry name" value="PYRUVATE, PHOSPHATE DIKINASE REGULATORY PROTEIN 1, CHLOROPLASTIC"/>
    <property type="match status" value="1"/>
</dbReference>
<dbReference type="Proteomes" id="UP000391834">
    <property type="component" value="Unassembled WGS sequence"/>
</dbReference>
<dbReference type="RefSeq" id="WP_025864747.1">
    <property type="nucleotide sequence ID" value="NZ_BLAX01000001.1"/>
</dbReference>
<dbReference type="GO" id="GO:0004674">
    <property type="term" value="F:protein serine/threonine kinase activity"/>
    <property type="evidence" value="ECO:0007669"/>
    <property type="project" value="UniProtKB-KW"/>
</dbReference>
<keyword evidence="4" id="KW-0418">Kinase</keyword>
<gene>
    <name evidence="5" type="ORF">PbJCM13498_32910</name>
</gene>
<keyword evidence="6" id="KW-1185">Reference proteome</keyword>
<evidence type="ECO:0000256" key="1">
    <source>
        <dbReference type="ARBA" id="ARBA00022527"/>
    </source>
</evidence>
<dbReference type="PANTHER" id="PTHR31756:SF3">
    <property type="entry name" value="PYRUVATE, PHOSPHATE DIKINASE REGULATORY PROTEIN 1, CHLOROPLASTIC"/>
    <property type="match status" value="1"/>
</dbReference>
<evidence type="ECO:0000313" key="6">
    <source>
        <dbReference type="Proteomes" id="UP000391834"/>
    </source>
</evidence>
<proteinExistence type="predicted"/>
<evidence type="ECO:0000256" key="3">
    <source>
        <dbReference type="ARBA" id="ARBA00022741"/>
    </source>
</evidence>
<accession>A0A5M4B3C3</accession>
<dbReference type="OrthoDB" id="9782201at2"/>
<comment type="caution">
    <text evidence="5">The sequence shown here is derived from an EMBL/GenBank/DDBJ whole genome shotgun (WGS) entry which is preliminary data.</text>
</comment>
<keyword evidence="3" id="KW-0547">Nucleotide-binding</keyword>
<evidence type="ECO:0000256" key="4">
    <source>
        <dbReference type="ARBA" id="ARBA00022777"/>
    </source>
</evidence>
<dbReference type="EMBL" id="BLAX01000001">
    <property type="protein sequence ID" value="GET34428.1"/>
    <property type="molecule type" value="Genomic_DNA"/>
</dbReference>
<protein>
    <submittedName>
        <fullName evidence="5">Putative pyruvate, phosphate dikinase regulatory protein</fullName>
    </submittedName>
</protein>
<dbReference type="GO" id="GO:0005524">
    <property type="term" value="F:ATP binding"/>
    <property type="evidence" value="ECO:0007669"/>
    <property type="project" value="InterPro"/>
</dbReference>
<sequence length="287" mass="32486">MEKVEKKPADKLFVVSGGRGVAGHTMVQSLLIQYPDNKIPVVIIPNVQSNEKIKEVVLRAKKANALITHTMVNSDLRHELLKACREEGVEEIDFMGPLANYLENKIGLISVNVPGLYRRINAQYYDRIEAIEYALNQDDGLNPRRLKDAEIILTGVSRSGKTPLSVYISMFGWKVANVPLVKGIEPPEELFNIDPRRVFGLSINISYLIAQRHKRLSQLGYGDNPSYTDKRIVSDELQYARMIFERGGFTVINVTNKPIETSANEIIGHIYDRFGEQERKHQKPPDS</sequence>
<dbReference type="AlphaFoldDB" id="A0A5M4B3C3"/>
<evidence type="ECO:0000256" key="2">
    <source>
        <dbReference type="ARBA" id="ARBA00022679"/>
    </source>
</evidence>
<dbReference type="NCBIfam" id="NF003742">
    <property type="entry name" value="PRK05339.1"/>
    <property type="match status" value="1"/>
</dbReference>
<dbReference type="InterPro" id="IPR005177">
    <property type="entry name" value="Kinase-pyrophosphorylase"/>
</dbReference>
<organism evidence="5 6">
    <name type="scientific">Prolixibacter bellariivorans</name>
    <dbReference type="NCBI Taxonomy" id="314319"/>
    <lineage>
        <taxon>Bacteria</taxon>
        <taxon>Pseudomonadati</taxon>
        <taxon>Bacteroidota</taxon>
        <taxon>Bacteroidia</taxon>
        <taxon>Marinilabiliales</taxon>
        <taxon>Prolixibacteraceae</taxon>
        <taxon>Prolixibacter</taxon>
    </lineage>
</organism>